<dbReference type="PROSITE" id="PS00716">
    <property type="entry name" value="SIGMA70_2"/>
    <property type="match status" value="1"/>
</dbReference>
<dbReference type="PRINTS" id="PR00046">
    <property type="entry name" value="SIGMA70FCT"/>
</dbReference>
<dbReference type="Gene3D" id="1.20.140.160">
    <property type="match status" value="1"/>
</dbReference>
<evidence type="ECO:0000256" key="5">
    <source>
        <dbReference type="RuleBase" id="RU362124"/>
    </source>
</evidence>
<evidence type="ECO:0000313" key="9">
    <source>
        <dbReference type="Proteomes" id="UP000196649"/>
    </source>
</evidence>
<keyword evidence="4 5" id="KW-0804">Transcription</keyword>
<dbReference type="Gene3D" id="1.20.120.1810">
    <property type="match status" value="1"/>
</dbReference>
<comment type="similarity">
    <text evidence="5">Belongs to the sigma-70 factor family.</text>
</comment>
<dbReference type="InterPro" id="IPR014284">
    <property type="entry name" value="RNA_pol_sigma-70_dom"/>
</dbReference>
<comment type="function">
    <text evidence="5">Sigma factors are initiation factors that promote the attachment of RNA polymerase to specific initiation sites and are then released.</text>
</comment>
<dbReference type="GO" id="GO:0003677">
    <property type="term" value="F:DNA binding"/>
    <property type="evidence" value="ECO:0007669"/>
    <property type="project" value="UniProtKB-KW"/>
</dbReference>
<name>A0A210P701_9LACO</name>
<dbReference type="Pfam" id="PF04542">
    <property type="entry name" value="Sigma70_r2"/>
    <property type="match status" value="1"/>
</dbReference>
<dbReference type="InterPro" id="IPR007627">
    <property type="entry name" value="RNA_pol_sigma70_r2"/>
</dbReference>
<dbReference type="InterPro" id="IPR000943">
    <property type="entry name" value="RNA_pol_sigma70"/>
</dbReference>
<dbReference type="PROSITE" id="PS00715">
    <property type="entry name" value="SIGMA70_1"/>
    <property type="match status" value="1"/>
</dbReference>
<organism evidence="8 9">
    <name type="scientific">Companilactobacillus kimchii</name>
    <dbReference type="NCBI Taxonomy" id="2801452"/>
    <lineage>
        <taxon>Bacteria</taxon>
        <taxon>Bacillati</taxon>
        <taxon>Bacillota</taxon>
        <taxon>Bacilli</taxon>
        <taxon>Lactobacillales</taxon>
        <taxon>Lactobacillaceae</taxon>
        <taxon>Companilactobacillus</taxon>
    </lineage>
</organism>
<evidence type="ECO:0000256" key="3">
    <source>
        <dbReference type="ARBA" id="ARBA00023125"/>
    </source>
</evidence>
<evidence type="ECO:0000256" key="4">
    <source>
        <dbReference type="ARBA" id="ARBA00023163"/>
    </source>
</evidence>
<dbReference type="PIRSF" id="PIRSF000770">
    <property type="entry name" value="RNA_pol_sigma-SigE/K"/>
    <property type="match status" value="1"/>
</dbReference>
<dbReference type="InterPro" id="IPR050239">
    <property type="entry name" value="Sigma-70_RNA_pol_init_factors"/>
</dbReference>
<dbReference type="Proteomes" id="UP000196649">
    <property type="component" value="Unassembled WGS sequence"/>
</dbReference>
<evidence type="ECO:0000256" key="1">
    <source>
        <dbReference type="ARBA" id="ARBA00023015"/>
    </source>
</evidence>
<dbReference type="InterPro" id="IPR013325">
    <property type="entry name" value="RNA_pol_sigma_r2"/>
</dbReference>
<gene>
    <name evidence="8" type="ORF">LKACC12383_02295</name>
</gene>
<dbReference type="GO" id="GO:0006352">
    <property type="term" value="P:DNA-templated transcription initiation"/>
    <property type="evidence" value="ECO:0007669"/>
    <property type="project" value="InterPro"/>
</dbReference>
<dbReference type="SUPFAM" id="SSF88946">
    <property type="entry name" value="Sigma2 domain of RNA polymerase sigma factors"/>
    <property type="match status" value="1"/>
</dbReference>
<dbReference type="PANTHER" id="PTHR30603">
    <property type="entry name" value="RNA POLYMERASE SIGMA FACTOR RPO"/>
    <property type="match status" value="1"/>
</dbReference>
<dbReference type="GO" id="GO:0016987">
    <property type="term" value="F:sigma factor activity"/>
    <property type="evidence" value="ECO:0007669"/>
    <property type="project" value="UniProtKB-KW"/>
</dbReference>
<evidence type="ECO:0000259" key="6">
    <source>
        <dbReference type="PROSITE" id="PS00715"/>
    </source>
</evidence>
<evidence type="ECO:0000313" key="8">
    <source>
        <dbReference type="EMBL" id="OWF32270.1"/>
    </source>
</evidence>
<dbReference type="PANTHER" id="PTHR30603:SF47">
    <property type="entry name" value="RNA POLYMERASE SIGMA FACTOR SIGD, CHLOROPLASTIC"/>
    <property type="match status" value="1"/>
</dbReference>
<dbReference type="InterPro" id="IPR007630">
    <property type="entry name" value="RNA_pol_sigma70_r4"/>
</dbReference>
<keyword evidence="2 5" id="KW-0731">Sigma factor</keyword>
<protein>
    <recommendedName>
        <fullName evidence="5">RNA polymerase sigma factor</fullName>
    </recommendedName>
</protein>
<dbReference type="EMBL" id="MXAL01000011">
    <property type="protein sequence ID" value="OWF32270.1"/>
    <property type="molecule type" value="Genomic_DNA"/>
</dbReference>
<dbReference type="CDD" id="cd06171">
    <property type="entry name" value="Sigma70_r4"/>
    <property type="match status" value="1"/>
</dbReference>
<keyword evidence="1 5" id="KW-0805">Transcription regulation</keyword>
<comment type="caution">
    <text evidence="8">The sequence shown here is derived from an EMBL/GenBank/DDBJ whole genome shotgun (WGS) entry which is preliminary data.</text>
</comment>
<dbReference type="RefSeq" id="WP_054643332.1">
    <property type="nucleotide sequence ID" value="NZ_LNUB01000010.1"/>
</dbReference>
<dbReference type="NCBIfam" id="TIGR02937">
    <property type="entry name" value="sigma70-ECF"/>
    <property type="match status" value="1"/>
</dbReference>
<feature type="domain" description="RNA polymerase sigma-70" evidence="7">
    <location>
        <begin position="253"/>
        <end position="279"/>
    </location>
</feature>
<proteinExistence type="inferred from homology"/>
<dbReference type="SUPFAM" id="SSF88659">
    <property type="entry name" value="Sigma3 and sigma4 domains of RNA polymerase sigma factors"/>
    <property type="match status" value="1"/>
</dbReference>
<reference evidence="8 9" key="1">
    <citation type="submission" date="2017-03" db="EMBL/GenBank/DDBJ databases">
        <title>Genome sequence of Lactobacillus kimchii KACC 12383.</title>
        <authorList>
            <person name="Chun J."/>
        </authorList>
    </citation>
    <scope>NUCLEOTIDE SEQUENCE [LARGE SCALE GENOMIC DNA]</scope>
    <source>
        <strain evidence="8 9">KACC 12383</strain>
    </source>
</reference>
<evidence type="ECO:0000256" key="2">
    <source>
        <dbReference type="ARBA" id="ARBA00023082"/>
    </source>
</evidence>
<sequence length="292" mass="34361">MIYNFYGFKIILKRSDNKVIYRYENVLRPDEVNFKHNERYVLEYNNGDAQALSKLIKANSGLVHNFANRYSSYLGSGLTKEDLVQAGYIGLIKAVKRYDSKRDNKFSTYAYWWIRKEILDEKDSINLTIRIPGHKVAAIKLIKLLENQSMELYGKVNVTWICQKANFNEKQYHYLSQVDREKSAPMSLDHPVSDNENIQLSDTLPDAKQSIQAIIENDFLREDLYKQLHRRLTAREVKVIIERYDFDNHGQRTLSEIGRELGVTKERIRQIEKQAINKLRDVDGLRDYFLNN</sequence>
<keyword evidence="3 5" id="KW-0238">DNA-binding</keyword>
<evidence type="ECO:0000259" key="7">
    <source>
        <dbReference type="PROSITE" id="PS00716"/>
    </source>
</evidence>
<dbReference type="AlphaFoldDB" id="A0A210P701"/>
<dbReference type="Pfam" id="PF04545">
    <property type="entry name" value="Sigma70_r4"/>
    <property type="match status" value="1"/>
</dbReference>
<accession>A0A210P701</accession>
<dbReference type="InterPro" id="IPR013324">
    <property type="entry name" value="RNA_pol_sigma_r3/r4-like"/>
</dbReference>
<feature type="domain" description="RNA polymerase sigma-70" evidence="6">
    <location>
        <begin position="82"/>
        <end position="95"/>
    </location>
</feature>